<evidence type="ECO:0000313" key="7">
    <source>
        <dbReference type="EMBL" id="KAK3236214.1"/>
    </source>
</evidence>
<keyword evidence="2 4" id="KW-0378">Hydrolase</keyword>
<dbReference type="InterPro" id="IPR012334">
    <property type="entry name" value="Pectin_lyas_fold"/>
</dbReference>
<feature type="transmembrane region" description="Helical" evidence="5">
    <location>
        <begin position="12"/>
        <end position="32"/>
    </location>
</feature>
<dbReference type="Pfam" id="PF12708">
    <property type="entry name" value="Pect-lyase_RHGA_epim"/>
    <property type="match status" value="1"/>
</dbReference>
<dbReference type="EMBL" id="LGRX02035122">
    <property type="protein sequence ID" value="KAK3236214.1"/>
    <property type="molecule type" value="Genomic_DNA"/>
</dbReference>
<dbReference type="SUPFAM" id="SSF51126">
    <property type="entry name" value="Pectin lyase-like"/>
    <property type="match status" value="1"/>
</dbReference>
<comment type="caution">
    <text evidence="7">The sequence shown here is derived from an EMBL/GenBank/DDBJ whole genome shotgun (WGS) entry which is preliminary data.</text>
</comment>
<dbReference type="AlphaFoldDB" id="A0AAE0EQ58"/>
<evidence type="ECO:0000256" key="4">
    <source>
        <dbReference type="RuleBase" id="RU361169"/>
    </source>
</evidence>
<dbReference type="InterPro" id="IPR024535">
    <property type="entry name" value="RHGA/B-epi-like_pectate_lyase"/>
</dbReference>
<protein>
    <recommendedName>
        <fullName evidence="6">Rhamnogalacturonase A/B/Epimerase-like pectate lyase domain-containing protein</fullName>
    </recommendedName>
</protein>
<gene>
    <name evidence="7" type="ORF">CYMTET_53631</name>
</gene>
<dbReference type="InterPro" id="IPR000743">
    <property type="entry name" value="Glyco_hydro_28"/>
</dbReference>
<evidence type="ECO:0000256" key="3">
    <source>
        <dbReference type="ARBA" id="ARBA00023295"/>
    </source>
</evidence>
<dbReference type="Pfam" id="PF00295">
    <property type="entry name" value="Glyco_hydro_28"/>
    <property type="match status" value="1"/>
</dbReference>
<sequence>MLDVDIGDKHRRTLIGGCALFFAGISFLWLIWLEAGPEIGLGTRAGVGRGEVSSGQESSERRCLRPWCFDVTEFGARGDAHTINTVAIVEAFAAAKAARGGTVYFPAGSFRTGPFDLVSNTTLLLDAGSTISFIGLHEDPDWPVLPFQEYSVTLAEAEEPLFSFYGDREMYRSLIGGQKLFDVFITGAGVIDGGGEHWYGRKFNATEPEAPNGIHILECKGLTITDISLKNFPKTTLRPQLCENVKLERMLIQSPADARGASGLVIDSSSHVLVRDSRFATGDKDDAISIKAGLRIPPGDRVTGVVTKRPSEEVLVERCVIKQGRAISIGSEFRNGIKRILFRGIEFDGRGHAPGVGSIQIKSERGLGGGSVGFVTFTDIRGWNVVSGLELYTWYQCEDNQTLASCRSLKPGDPHPEPPVFENITIQNVRIEGVTRHIGIVEGLPESPFTNLRLENFHVEQEVGMPRKMYNLSLRMHAFVVLLP</sequence>
<evidence type="ECO:0000256" key="5">
    <source>
        <dbReference type="SAM" id="Phobius"/>
    </source>
</evidence>
<dbReference type="InterPro" id="IPR011050">
    <property type="entry name" value="Pectin_lyase_fold/virulence"/>
</dbReference>
<comment type="similarity">
    <text evidence="1 4">Belongs to the glycosyl hydrolase 28 family.</text>
</comment>
<dbReference type="PANTHER" id="PTHR31339:SF9">
    <property type="entry name" value="PLASMIN AND FIBRONECTIN-BINDING PROTEIN A"/>
    <property type="match status" value="1"/>
</dbReference>
<dbReference type="InterPro" id="IPR051801">
    <property type="entry name" value="GH28_Enzymes"/>
</dbReference>
<evidence type="ECO:0000313" key="8">
    <source>
        <dbReference type="Proteomes" id="UP001190700"/>
    </source>
</evidence>
<dbReference type="PANTHER" id="PTHR31339">
    <property type="entry name" value="PECTIN LYASE-RELATED"/>
    <property type="match status" value="1"/>
</dbReference>
<evidence type="ECO:0000256" key="1">
    <source>
        <dbReference type="ARBA" id="ARBA00008834"/>
    </source>
</evidence>
<organism evidence="7 8">
    <name type="scientific">Cymbomonas tetramitiformis</name>
    <dbReference type="NCBI Taxonomy" id="36881"/>
    <lineage>
        <taxon>Eukaryota</taxon>
        <taxon>Viridiplantae</taxon>
        <taxon>Chlorophyta</taxon>
        <taxon>Pyramimonadophyceae</taxon>
        <taxon>Pyramimonadales</taxon>
        <taxon>Pyramimonadaceae</taxon>
        <taxon>Cymbomonas</taxon>
    </lineage>
</organism>
<keyword evidence="3 4" id="KW-0326">Glycosidase</keyword>
<keyword evidence="8" id="KW-1185">Reference proteome</keyword>
<name>A0AAE0EQ58_9CHLO</name>
<dbReference type="GO" id="GO:0004650">
    <property type="term" value="F:polygalacturonase activity"/>
    <property type="evidence" value="ECO:0007669"/>
    <property type="project" value="InterPro"/>
</dbReference>
<dbReference type="Proteomes" id="UP001190700">
    <property type="component" value="Unassembled WGS sequence"/>
</dbReference>
<keyword evidence="5" id="KW-1133">Transmembrane helix</keyword>
<dbReference type="Gene3D" id="2.160.20.10">
    <property type="entry name" value="Single-stranded right-handed beta-helix, Pectin lyase-like"/>
    <property type="match status" value="1"/>
</dbReference>
<dbReference type="GO" id="GO:0005975">
    <property type="term" value="P:carbohydrate metabolic process"/>
    <property type="evidence" value="ECO:0007669"/>
    <property type="project" value="InterPro"/>
</dbReference>
<evidence type="ECO:0000256" key="2">
    <source>
        <dbReference type="ARBA" id="ARBA00022801"/>
    </source>
</evidence>
<feature type="domain" description="Rhamnogalacturonase A/B/Epimerase-like pectate lyase" evidence="6">
    <location>
        <begin position="69"/>
        <end position="121"/>
    </location>
</feature>
<reference evidence="7 8" key="1">
    <citation type="journal article" date="2015" name="Genome Biol. Evol.">
        <title>Comparative Genomics of a Bacterivorous Green Alga Reveals Evolutionary Causalities and Consequences of Phago-Mixotrophic Mode of Nutrition.</title>
        <authorList>
            <person name="Burns J.A."/>
            <person name="Paasch A."/>
            <person name="Narechania A."/>
            <person name="Kim E."/>
        </authorList>
    </citation>
    <scope>NUCLEOTIDE SEQUENCE [LARGE SCALE GENOMIC DNA]</scope>
    <source>
        <strain evidence="7 8">PLY_AMNH</strain>
    </source>
</reference>
<accession>A0AAE0EQ58</accession>
<keyword evidence="5" id="KW-0812">Transmembrane</keyword>
<proteinExistence type="inferred from homology"/>
<keyword evidence="5" id="KW-0472">Membrane</keyword>
<evidence type="ECO:0000259" key="6">
    <source>
        <dbReference type="Pfam" id="PF12708"/>
    </source>
</evidence>